<accession>A0AAN9MTJ0</accession>
<name>A0AAN9MTJ0_CANGL</name>
<dbReference type="EMBL" id="JAYMYQ010000001">
    <property type="protein sequence ID" value="KAK7360720.1"/>
    <property type="molecule type" value="Genomic_DNA"/>
</dbReference>
<protein>
    <submittedName>
        <fullName evidence="1">Uncharacterized protein</fullName>
    </submittedName>
</protein>
<dbReference type="Proteomes" id="UP001367508">
    <property type="component" value="Unassembled WGS sequence"/>
</dbReference>
<reference evidence="1 2" key="1">
    <citation type="submission" date="2024-01" db="EMBL/GenBank/DDBJ databases">
        <title>The genomes of 5 underutilized Papilionoideae crops provide insights into root nodulation and disease resistanc.</title>
        <authorList>
            <person name="Jiang F."/>
        </authorList>
    </citation>
    <scope>NUCLEOTIDE SEQUENCE [LARGE SCALE GENOMIC DNA]</scope>
    <source>
        <strain evidence="1">LVBAO_FW01</strain>
        <tissue evidence="1">Leaves</tissue>
    </source>
</reference>
<evidence type="ECO:0000313" key="1">
    <source>
        <dbReference type="EMBL" id="KAK7360720.1"/>
    </source>
</evidence>
<organism evidence="1 2">
    <name type="scientific">Canavalia gladiata</name>
    <name type="common">Sword bean</name>
    <name type="synonym">Dolichos gladiatus</name>
    <dbReference type="NCBI Taxonomy" id="3824"/>
    <lineage>
        <taxon>Eukaryota</taxon>
        <taxon>Viridiplantae</taxon>
        <taxon>Streptophyta</taxon>
        <taxon>Embryophyta</taxon>
        <taxon>Tracheophyta</taxon>
        <taxon>Spermatophyta</taxon>
        <taxon>Magnoliopsida</taxon>
        <taxon>eudicotyledons</taxon>
        <taxon>Gunneridae</taxon>
        <taxon>Pentapetalae</taxon>
        <taxon>rosids</taxon>
        <taxon>fabids</taxon>
        <taxon>Fabales</taxon>
        <taxon>Fabaceae</taxon>
        <taxon>Papilionoideae</taxon>
        <taxon>50 kb inversion clade</taxon>
        <taxon>NPAAA clade</taxon>
        <taxon>indigoferoid/millettioid clade</taxon>
        <taxon>Phaseoleae</taxon>
        <taxon>Canavalia</taxon>
    </lineage>
</organism>
<sequence>MATTSKEGSNRANYPILTWGVCIGCLILSANDELLALASQDADQRSVDVSFKTLLAPYEKSKSLGFGASMVTRSLQLFVSNDEFQVMQCMASFQQNTNPDTTYVKELQIVNDTLVDPETVLFVPEAIRLKARLPGCHIMFLYTYAFYNKSREASSVANWALVPWKGAPERVRTSLCLDPIEPRGVVGELGCLGM</sequence>
<keyword evidence="2" id="KW-1185">Reference proteome</keyword>
<proteinExistence type="predicted"/>
<gene>
    <name evidence="1" type="ORF">VNO77_02729</name>
</gene>
<evidence type="ECO:0000313" key="2">
    <source>
        <dbReference type="Proteomes" id="UP001367508"/>
    </source>
</evidence>
<dbReference type="PANTHER" id="PTHR34410:SF2">
    <property type="entry name" value="RRNA INTRON-ENCODED HOMING ENDONUCLEASE"/>
    <property type="match status" value="1"/>
</dbReference>
<dbReference type="PANTHER" id="PTHR34410">
    <property type="entry name" value="INTRON-ENCODED HOMING ENDONUCLEASE, PUTATIVE-RELATED"/>
    <property type="match status" value="1"/>
</dbReference>
<dbReference type="AlphaFoldDB" id="A0AAN9MTJ0"/>
<comment type="caution">
    <text evidence="1">The sequence shown here is derived from an EMBL/GenBank/DDBJ whole genome shotgun (WGS) entry which is preliminary data.</text>
</comment>